<keyword evidence="7" id="KW-1185">Reference proteome</keyword>
<keyword evidence="4" id="KW-0732">Signal</keyword>
<dbReference type="GO" id="GO:0005634">
    <property type="term" value="C:nucleus"/>
    <property type="evidence" value="ECO:0007669"/>
    <property type="project" value="TreeGrafter"/>
</dbReference>
<reference evidence="6 7" key="1">
    <citation type="submission" date="2023-01" db="EMBL/GenBank/DDBJ databases">
        <authorList>
            <person name="Kreplak J."/>
        </authorList>
    </citation>
    <scope>NUCLEOTIDE SEQUENCE [LARGE SCALE GENOMIC DNA]</scope>
</reference>
<comment type="caution">
    <text evidence="6">The sequence shown here is derived from an EMBL/GenBank/DDBJ whole genome shotgun (WGS) entry which is preliminary data.</text>
</comment>
<organism evidence="6 7">
    <name type="scientific">Vicia faba</name>
    <name type="common">Broad bean</name>
    <name type="synonym">Faba vulgaris</name>
    <dbReference type="NCBI Taxonomy" id="3906"/>
    <lineage>
        <taxon>Eukaryota</taxon>
        <taxon>Viridiplantae</taxon>
        <taxon>Streptophyta</taxon>
        <taxon>Embryophyta</taxon>
        <taxon>Tracheophyta</taxon>
        <taxon>Spermatophyta</taxon>
        <taxon>Magnoliopsida</taxon>
        <taxon>eudicotyledons</taxon>
        <taxon>Gunneridae</taxon>
        <taxon>Pentapetalae</taxon>
        <taxon>rosids</taxon>
        <taxon>fabids</taxon>
        <taxon>Fabales</taxon>
        <taxon>Fabaceae</taxon>
        <taxon>Papilionoideae</taxon>
        <taxon>50 kb inversion clade</taxon>
        <taxon>NPAAA clade</taxon>
        <taxon>Hologalegina</taxon>
        <taxon>IRL clade</taxon>
        <taxon>Fabeae</taxon>
        <taxon>Vicia</taxon>
    </lineage>
</organism>
<feature type="chain" id="PRO_5043639808" description="Longin domain-containing protein" evidence="4">
    <location>
        <begin position="17"/>
        <end position="318"/>
    </location>
</feature>
<dbReference type="PANTHER" id="PTHR12480:SF6">
    <property type="entry name" value="2-OXOGLUTARATE AND IRON-DEPENDENT OXYGENASE JMJD4"/>
    <property type="match status" value="1"/>
</dbReference>
<dbReference type="InterPro" id="IPR010908">
    <property type="entry name" value="Longin_dom"/>
</dbReference>
<gene>
    <name evidence="6" type="ORF">VFH_U004520</name>
</gene>
<evidence type="ECO:0000256" key="2">
    <source>
        <dbReference type="ARBA" id="ARBA00008025"/>
    </source>
</evidence>
<sequence length="318" mass="36209">MAILYALVARGTVVLAEFSAVTGNTGAVARRLLEKLPTESDSRLCFSQDRYIFHILRSDGLAYLCMANDTFGISSSIKRFNCVAERCSSEVFLASVECLELIRLDTANYATALEAESNRGFIQLASEEHGKREKNKPVMLTGLMDNHWKACTDWINPNGKPNLQFFSTHFGSSKVQVADCDTRDFTDQKREDMLVSDFVRLCFKYEGSAVQCSNQIGVSNGDSASLPYLKDWHFVKEYPDYVPYITPMFFCDDWLNLYLDNFRMNTYSDRDQQNKEICCSDYRFVYMGVKGSWTPLHADVFRAAPKALQIDEDGEKIR</sequence>
<dbReference type="GO" id="GO:0005737">
    <property type="term" value="C:cytoplasm"/>
    <property type="evidence" value="ECO:0007669"/>
    <property type="project" value="TreeGrafter"/>
</dbReference>
<dbReference type="CDD" id="cd14824">
    <property type="entry name" value="Longin"/>
    <property type="match status" value="1"/>
</dbReference>
<dbReference type="AlphaFoldDB" id="A0AAV0YFQ8"/>
<evidence type="ECO:0000256" key="3">
    <source>
        <dbReference type="ARBA" id="ARBA00023136"/>
    </source>
</evidence>
<dbReference type="GO" id="GO:0016020">
    <property type="term" value="C:membrane"/>
    <property type="evidence" value="ECO:0007669"/>
    <property type="project" value="UniProtKB-SubCell"/>
</dbReference>
<evidence type="ECO:0000256" key="4">
    <source>
        <dbReference type="SAM" id="SignalP"/>
    </source>
</evidence>
<keyword evidence="3" id="KW-0472">Membrane</keyword>
<feature type="domain" description="Longin" evidence="5">
    <location>
        <begin position="7"/>
        <end position="72"/>
    </location>
</feature>
<dbReference type="InterPro" id="IPR050910">
    <property type="entry name" value="JMJD6_ArgDemeth/LysHydrox"/>
</dbReference>
<dbReference type="SUPFAM" id="SSF64356">
    <property type="entry name" value="SNARE-like"/>
    <property type="match status" value="1"/>
</dbReference>
<proteinExistence type="inferred from homology"/>
<evidence type="ECO:0000313" key="6">
    <source>
        <dbReference type="EMBL" id="CAI8582947.1"/>
    </source>
</evidence>
<evidence type="ECO:0000313" key="7">
    <source>
        <dbReference type="Proteomes" id="UP001157006"/>
    </source>
</evidence>
<protein>
    <recommendedName>
        <fullName evidence="5">Longin domain-containing protein</fullName>
    </recommendedName>
</protein>
<dbReference type="Gene3D" id="2.60.120.650">
    <property type="entry name" value="Cupin"/>
    <property type="match status" value="1"/>
</dbReference>
<dbReference type="PANTHER" id="PTHR12480">
    <property type="entry name" value="ARGININE DEMETHYLASE AND LYSYL-HYDROXYLASE JMJD"/>
    <property type="match status" value="1"/>
</dbReference>
<comment type="subcellular location">
    <subcellularLocation>
        <location evidence="1">Membrane</location>
    </subcellularLocation>
</comment>
<dbReference type="SUPFAM" id="SSF51197">
    <property type="entry name" value="Clavaminate synthase-like"/>
    <property type="match status" value="1"/>
</dbReference>
<name>A0AAV0YFQ8_VICFA</name>
<dbReference type="PROSITE" id="PS50859">
    <property type="entry name" value="LONGIN"/>
    <property type="match status" value="1"/>
</dbReference>
<dbReference type="Proteomes" id="UP001157006">
    <property type="component" value="Unassembled WGS sequence"/>
</dbReference>
<accession>A0AAV0YFQ8</accession>
<feature type="signal peptide" evidence="4">
    <location>
        <begin position="1"/>
        <end position="16"/>
    </location>
</feature>
<evidence type="ECO:0000259" key="5">
    <source>
        <dbReference type="PROSITE" id="PS50859"/>
    </source>
</evidence>
<dbReference type="InterPro" id="IPR011012">
    <property type="entry name" value="Longin-like_dom_sf"/>
</dbReference>
<evidence type="ECO:0000256" key="1">
    <source>
        <dbReference type="ARBA" id="ARBA00004370"/>
    </source>
</evidence>
<comment type="similarity">
    <text evidence="2">Belongs to the synaptobrevin family.</text>
</comment>
<dbReference type="Gene3D" id="3.30.450.50">
    <property type="entry name" value="Longin domain"/>
    <property type="match status" value="1"/>
</dbReference>
<dbReference type="EMBL" id="CATIWC010000287">
    <property type="protein sequence ID" value="CAI8582947.1"/>
    <property type="molecule type" value="Genomic_DNA"/>
</dbReference>
<dbReference type="GO" id="GO:0045905">
    <property type="term" value="P:positive regulation of translational termination"/>
    <property type="evidence" value="ECO:0007669"/>
    <property type="project" value="TreeGrafter"/>
</dbReference>
<dbReference type="Pfam" id="PF13774">
    <property type="entry name" value="Longin"/>
    <property type="match status" value="1"/>
</dbReference>
<dbReference type="GO" id="GO:0043565">
    <property type="term" value="F:sequence-specific DNA binding"/>
    <property type="evidence" value="ECO:0007669"/>
    <property type="project" value="TreeGrafter"/>
</dbReference>
<dbReference type="GO" id="GO:0016706">
    <property type="term" value="F:2-oxoglutarate-dependent dioxygenase activity"/>
    <property type="evidence" value="ECO:0007669"/>
    <property type="project" value="TreeGrafter"/>
</dbReference>